<organism evidence="1">
    <name type="scientific">uncultured Caudovirales phage</name>
    <dbReference type="NCBI Taxonomy" id="2100421"/>
    <lineage>
        <taxon>Viruses</taxon>
        <taxon>Duplodnaviria</taxon>
        <taxon>Heunggongvirae</taxon>
        <taxon>Uroviricota</taxon>
        <taxon>Caudoviricetes</taxon>
        <taxon>Peduoviridae</taxon>
        <taxon>Maltschvirus</taxon>
        <taxon>Maltschvirus maltsch</taxon>
    </lineage>
</organism>
<dbReference type="EMBL" id="LR796478">
    <property type="protein sequence ID" value="CAB4147741.1"/>
    <property type="molecule type" value="Genomic_DNA"/>
</dbReference>
<evidence type="ECO:0000313" key="1">
    <source>
        <dbReference type="EMBL" id="CAB4147741.1"/>
    </source>
</evidence>
<reference evidence="1" key="1">
    <citation type="submission" date="2020-04" db="EMBL/GenBank/DDBJ databases">
        <authorList>
            <person name="Chiriac C."/>
            <person name="Salcher M."/>
            <person name="Ghai R."/>
            <person name="Kavagutti S V."/>
        </authorList>
    </citation>
    <scope>NUCLEOTIDE SEQUENCE</scope>
</reference>
<name>A0A6J5MNV1_9CAUD</name>
<proteinExistence type="predicted"/>
<gene>
    <name evidence="1" type="ORF">UFOVP518_45</name>
</gene>
<protein>
    <submittedName>
        <fullName evidence="1">Uncharacterized protein</fullName>
    </submittedName>
</protein>
<accession>A0A6J5MNV1</accession>
<sequence>MIASELRIGNIVLFNDDGKEYTVVEINKNGIAIVDVSDETWIEIDMFSGIPLTESWLIKFGFYQYGNQNLWKQRVKRAEHKSSITINTFCHTSTTNHQYISLNTFPFKKIYFVHQLQNLYHALTGTELEIKN</sequence>